<reference evidence="2 3" key="1">
    <citation type="submission" date="2019-09" db="EMBL/GenBank/DDBJ databases">
        <title>Goodfellowia gen. nov., a new genus of the Pseudonocardineae related to Actinoalloteichus, containing Goodfellowia coeruleoviolacea gen. nov., comb. nov. gen. nov., comb. nov.</title>
        <authorList>
            <person name="Labeda D."/>
        </authorList>
    </citation>
    <scope>NUCLEOTIDE SEQUENCE [LARGE SCALE GENOMIC DNA]</scope>
    <source>
        <strain evidence="2 3">AN110305</strain>
    </source>
</reference>
<dbReference type="OrthoDB" id="3723842at2"/>
<dbReference type="Pfam" id="PF00756">
    <property type="entry name" value="Esterase"/>
    <property type="match status" value="1"/>
</dbReference>
<keyword evidence="1" id="KW-0472">Membrane</keyword>
<gene>
    <name evidence="2" type="ORF">F0L68_31410</name>
</gene>
<dbReference type="InterPro" id="IPR000801">
    <property type="entry name" value="Esterase-like"/>
</dbReference>
<feature type="transmembrane region" description="Helical" evidence="1">
    <location>
        <begin position="6"/>
        <end position="27"/>
    </location>
</feature>
<dbReference type="RefSeq" id="WP_149853480.1">
    <property type="nucleotide sequence ID" value="NZ_VUOB01000063.1"/>
</dbReference>
<accession>A0A5B2WRI8</accession>
<comment type="caution">
    <text evidence="2">The sequence shown here is derived from an EMBL/GenBank/DDBJ whole genome shotgun (WGS) entry which is preliminary data.</text>
</comment>
<reference evidence="2 3" key="2">
    <citation type="submission" date="2019-09" db="EMBL/GenBank/DDBJ databases">
        <authorList>
            <person name="Jin C."/>
        </authorList>
    </citation>
    <scope>NUCLEOTIDE SEQUENCE [LARGE SCALE GENOMIC DNA]</scope>
    <source>
        <strain evidence="2 3">AN110305</strain>
    </source>
</reference>
<dbReference type="AlphaFoldDB" id="A0A5B2WRI8"/>
<keyword evidence="1" id="KW-0812">Transmembrane</keyword>
<dbReference type="InterPro" id="IPR050583">
    <property type="entry name" value="Mycobacterial_A85_antigen"/>
</dbReference>
<proteinExistence type="predicted"/>
<dbReference type="Proteomes" id="UP000323454">
    <property type="component" value="Unassembled WGS sequence"/>
</dbReference>
<dbReference type="PANTHER" id="PTHR48098">
    <property type="entry name" value="ENTEROCHELIN ESTERASE-RELATED"/>
    <property type="match status" value="1"/>
</dbReference>
<keyword evidence="3" id="KW-1185">Reference proteome</keyword>
<organism evidence="2 3">
    <name type="scientific">Solihabitans fulvus</name>
    <dbReference type="NCBI Taxonomy" id="1892852"/>
    <lineage>
        <taxon>Bacteria</taxon>
        <taxon>Bacillati</taxon>
        <taxon>Actinomycetota</taxon>
        <taxon>Actinomycetes</taxon>
        <taxon>Pseudonocardiales</taxon>
        <taxon>Pseudonocardiaceae</taxon>
        <taxon>Solihabitans</taxon>
    </lineage>
</organism>
<keyword evidence="1" id="KW-1133">Transmembrane helix</keyword>
<protein>
    <submittedName>
        <fullName evidence="2">Esterase</fullName>
    </submittedName>
</protein>
<sequence length="348" mass="37178">MGPASEAFLIVTVAVAVAAVVFAAWSWDRFRRARVPWRLLVLLLCVVTAAAGALAGVNRELSVYTSWAQVFGGQDTDADQAADLPTDGGSQLTQFTASGSGVSQSVTVYLPPGYGRSASAGVRYPMILTFAGFPGSPQTWLTAVGLQQHLDREIAERRMAPTVVVLPVQNAAPDKDSECVDAVGGARFDTYLSTDVPIEVAKRFRVRADRQGRGMLGYSTGGFCAANLLLRHPDRFAAAASIAGYLSPITDNDTGDLYRGDPQARKENDPLWRIANKPVPPVALYLATALDDADLPAQIQQFAQRSKPPLELTSRTVPTGGHSVAAWQTFVPPALDWLSARLAGPVRS</sequence>
<evidence type="ECO:0000313" key="3">
    <source>
        <dbReference type="Proteomes" id="UP000323454"/>
    </source>
</evidence>
<name>A0A5B2WRI8_9PSEU</name>
<evidence type="ECO:0000256" key="1">
    <source>
        <dbReference type="SAM" id="Phobius"/>
    </source>
</evidence>
<feature type="transmembrane region" description="Helical" evidence="1">
    <location>
        <begin position="39"/>
        <end position="57"/>
    </location>
</feature>
<dbReference type="Gene3D" id="3.40.50.1820">
    <property type="entry name" value="alpha/beta hydrolase"/>
    <property type="match status" value="1"/>
</dbReference>
<evidence type="ECO:0000313" key="2">
    <source>
        <dbReference type="EMBL" id="KAA2254115.1"/>
    </source>
</evidence>
<dbReference type="SUPFAM" id="SSF53474">
    <property type="entry name" value="alpha/beta-Hydrolases"/>
    <property type="match status" value="1"/>
</dbReference>
<dbReference type="PANTHER" id="PTHR48098:SF1">
    <property type="entry name" value="DIACYLGLYCEROL ACYLTRANSFERASE_MYCOLYLTRANSFERASE AG85A"/>
    <property type="match status" value="1"/>
</dbReference>
<dbReference type="InterPro" id="IPR029058">
    <property type="entry name" value="AB_hydrolase_fold"/>
</dbReference>
<dbReference type="GO" id="GO:0016747">
    <property type="term" value="F:acyltransferase activity, transferring groups other than amino-acyl groups"/>
    <property type="evidence" value="ECO:0007669"/>
    <property type="project" value="TreeGrafter"/>
</dbReference>
<dbReference type="EMBL" id="VUOB01000063">
    <property type="protein sequence ID" value="KAA2254115.1"/>
    <property type="molecule type" value="Genomic_DNA"/>
</dbReference>